<feature type="compositionally biased region" description="Basic and acidic residues" evidence="5">
    <location>
        <begin position="87"/>
        <end position="104"/>
    </location>
</feature>
<dbReference type="EMBL" id="PNBA02000005">
    <property type="protein sequence ID" value="KAG6423724.1"/>
    <property type="molecule type" value="Genomic_DNA"/>
</dbReference>
<dbReference type="AlphaFoldDB" id="A0A8X8Y2T4"/>
<dbReference type="FunFam" id="3.40.50.790:FF:000001">
    <property type="entry name" value="50S ribosomal protein L1"/>
    <property type="match status" value="1"/>
</dbReference>
<evidence type="ECO:0000256" key="5">
    <source>
        <dbReference type="SAM" id="MobiDB-lite"/>
    </source>
</evidence>
<evidence type="ECO:0000256" key="2">
    <source>
        <dbReference type="ARBA" id="ARBA00022980"/>
    </source>
</evidence>
<dbReference type="GO" id="GO:1990904">
    <property type="term" value="C:ribonucleoprotein complex"/>
    <property type="evidence" value="ECO:0007669"/>
    <property type="project" value="UniProtKB-KW"/>
</dbReference>
<gene>
    <name evidence="6" type="ORF">SASPL_114127</name>
</gene>
<comment type="caution">
    <text evidence="6">The sequence shown here is derived from an EMBL/GenBank/DDBJ whole genome shotgun (WGS) entry which is preliminary data.</text>
</comment>
<dbReference type="GO" id="GO:0005840">
    <property type="term" value="C:ribosome"/>
    <property type="evidence" value="ECO:0007669"/>
    <property type="project" value="UniProtKB-KW"/>
</dbReference>
<feature type="region of interest" description="Disordered" evidence="5">
    <location>
        <begin position="27"/>
        <end position="104"/>
    </location>
</feature>
<dbReference type="InterPro" id="IPR028364">
    <property type="entry name" value="Ribosomal_uL1/biogenesis"/>
</dbReference>
<name>A0A8X8Y2T4_SALSN</name>
<comment type="similarity">
    <text evidence="1">Belongs to the universal ribosomal protein uL1 family.</text>
</comment>
<evidence type="ECO:0000313" key="6">
    <source>
        <dbReference type="EMBL" id="KAG6423724.1"/>
    </source>
</evidence>
<dbReference type="PANTHER" id="PTHR36427">
    <property type="entry name" value="54S RIBOSOMAL PROTEIN L1, MITOCHONDRIAL"/>
    <property type="match status" value="1"/>
</dbReference>
<organism evidence="6">
    <name type="scientific">Salvia splendens</name>
    <name type="common">Scarlet sage</name>
    <dbReference type="NCBI Taxonomy" id="180675"/>
    <lineage>
        <taxon>Eukaryota</taxon>
        <taxon>Viridiplantae</taxon>
        <taxon>Streptophyta</taxon>
        <taxon>Embryophyta</taxon>
        <taxon>Tracheophyta</taxon>
        <taxon>Spermatophyta</taxon>
        <taxon>Magnoliopsida</taxon>
        <taxon>eudicotyledons</taxon>
        <taxon>Gunneridae</taxon>
        <taxon>Pentapetalae</taxon>
        <taxon>asterids</taxon>
        <taxon>lamiids</taxon>
        <taxon>Lamiales</taxon>
        <taxon>Lamiaceae</taxon>
        <taxon>Nepetoideae</taxon>
        <taxon>Mentheae</taxon>
        <taxon>Salviinae</taxon>
        <taxon>Salvia</taxon>
        <taxon>Salvia subgen. Calosphace</taxon>
        <taxon>core Calosphace</taxon>
    </lineage>
</organism>
<keyword evidence="2" id="KW-0689">Ribosomal protein</keyword>
<reference evidence="6" key="1">
    <citation type="submission" date="2018-01" db="EMBL/GenBank/DDBJ databases">
        <authorList>
            <person name="Mao J.F."/>
        </authorList>
    </citation>
    <scope>NUCLEOTIDE SEQUENCE</scope>
    <source>
        <strain evidence="6">Huo1</strain>
        <tissue evidence="6">Leaf</tissue>
    </source>
</reference>
<evidence type="ECO:0000256" key="4">
    <source>
        <dbReference type="ARBA" id="ARBA00082680"/>
    </source>
</evidence>
<keyword evidence="7" id="KW-1185">Reference proteome</keyword>
<dbReference type="Proteomes" id="UP000298416">
    <property type="component" value="Unassembled WGS sequence"/>
</dbReference>
<dbReference type="InterPro" id="IPR016095">
    <property type="entry name" value="Ribosomal_uL1_3-a/b-sand"/>
</dbReference>
<dbReference type="Gene3D" id="3.40.50.790">
    <property type="match status" value="1"/>
</dbReference>
<accession>A0A8X8Y2T4</accession>
<sequence length="454" mass="50983">MAAFKPLLSRGCRLQNPPPPCHIATLLRRHFASEPQPTPPPEPQPSSQPNANFRNPVPIQPVSYPAKPQAPPPEEAQPEYIPGRPLRHSEGQQEREMPNAERRSWSRDEMRYMKDGPTISPVSYAARVAPLPEDRENVGEEEKGGRFEEMEIERRRIDEFRRRGGLRYGGMEVREEVNLPFPQLIRAENADKKTEEKAKTVYDVKEAIRLVKANARKTFEETLEAHVRMTRDLVRTDLKLDGSVRLPHGAGKTYRVAVFAEGASADEAREAGADVVGGPELVESIVAGKTKMDFDKCIATPPMIKHLKKIAKYLKKLMPDTKKGTLTNDISRAVKEAKESVPFEKDKTAIVHVPLGKVKFPENSLKENIGAFVHALLLAKPAGLKKSEFDFMSICDQVHVEMVSYYTEYNCFLSSKFAGYVDTFHIASTMGRSYPISIQSLSMAADQFSKTQVK</sequence>
<protein>
    <recommendedName>
        <fullName evidence="4">CL1</fullName>
    </recommendedName>
</protein>
<dbReference type="CDD" id="cd00403">
    <property type="entry name" value="Ribosomal_L1"/>
    <property type="match status" value="1"/>
</dbReference>
<dbReference type="InterPro" id="IPR023674">
    <property type="entry name" value="Ribosomal_uL1-like"/>
</dbReference>
<evidence type="ECO:0000313" key="7">
    <source>
        <dbReference type="Proteomes" id="UP000298416"/>
    </source>
</evidence>
<evidence type="ECO:0000256" key="1">
    <source>
        <dbReference type="ARBA" id="ARBA00010531"/>
    </source>
</evidence>
<dbReference type="SUPFAM" id="SSF56808">
    <property type="entry name" value="Ribosomal protein L1"/>
    <property type="match status" value="1"/>
</dbReference>
<feature type="compositionally biased region" description="Pro residues" evidence="5">
    <location>
        <begin position="36"/>
        <end position="46"/>
    </location>
</feature>
<dbReference type="PANTHER" id="PTHR36427:SF4">
    <property type="entry name" value="RIBOSOMAL PROTEIN L1P_L10E FAMILY"/>
    <property type="match status" value="1"/>
</dbReference>
<dbReference type="Gene3D" id="3.30.190.20">
    <property type="match status" value="1"/>
</dbReference>
<keyword evidence="3" id="KW-0687">Ribonucleoprotein</keyword>
<dbReference type="Pfam" id="PF00687">
    <property type="entry name" value="Ribosomal_L1"/>
    <property type="match status" value="1"/>
</dbReference>
<evidence type="ECO:0000256" key="3">
    <source>
        <dbReference type="ARBA" id="ARBA00023274"/>
    </source>
</evidence>
<reference evidence="6" key="2">
    <citation type="submission" date="2020-08" db="EMBL/GenBank/DDBJ databases">
        <title>Plant Genome Project.</title>
        <authorList>
            <person name="Zhang R.-G."/>
        </authorList>
    </citation>
    <scope>NUCLEOTIDE SEQUENCE</scope>
    <source>
        <strain evidence="6">Huo1</strain>
        <tissue evidence="6">Leaf</tissue>
    </source>
</reference>
<proteinExistence type="inferred from homology"/>